<dbReference type="EMBL" id="JACCEM010000009">
    <property type="protein sequence ID" value="NYT50881.1"/>
    <property type="molecule type" value="Genomic_DNA"/>
</dbReference>
<dbReference type="InterPro" id="IPR013559">
    <property type="entry name" value="YheO"/>
</dbReference>
<comment type="caution">
    <text evidence="3">The sequence shown here is derived from an EMBL/GenBank/DDBJ whole genome shotgun (WGS) entry which is preliminary data.</text>
</comment>
<gene>
    <name evidence="3" type="ORF">H0A72_16310</name>
</gene>
<reference evidence="3 4" key="1">
    <citation type="submission" date="2020-07" db="EMBL/GenBank/DDBJ databases">
        <title>Taxonomic revisions and descriptions of new bacterial species based on genomic comparisons in the high-G+C-content subgroup of the family Alcaligenaceae.</title>
        <authorList>
            <person name="Szabo A."/>
            <person name="Felfoldi T."/>
        </authorList>
    </citation>
    <scope>NUCLEOTIDE SEQUENCE [LARGE SCALE GENOMIC DNA]</scope>
    <source>
        <strain evidence="3 4">LMG 24012</strain>
    </source>
</reference>
<protein>
    <submittedName>
        <fullName evidence="3">PAS domain-containing protein</fullName>
    </submittedName>
</protein>
<proteinExistence type="predicted"/>
<feature type="domain" description="Transcriptional regulator DauR-like HTH" evidence="2">
    <location>
        <begin position="169"/>
        <end position="226"/>
    </location>
</feature>
<name>A0A853G8C3_9BURK</name>
<dbReference type="InterPro" id="IPR039446">
    <property type="entry name" value="DauR-like"/>
</dbReference>
<keyword evidence="4" id="KW-1185">Reference proteome</keyword>
<dbReference type="Pfam" id="PF13309">
    <property type="entry name" value="HTH_22"/>
    <property type="match status" value="1"/>
</dbReference>
<evidence type="ECO:0000313" key="4">
    <source>
        <dbReference type="Proteomes" id="UP000559809"/>
    </source>
</evidence>
<dbReference type="Pfam" id="PF08348">
    <property type="entry name" value="PAS_6"/>
    <property type="match status" value="1"/>
</dbReference>
<dbReference type="PANTHER" id="PTHR35568:SF1">
    <property type="entry name" value="TRANSCRIPTIONAL REGULATOR DAUR"/>
    <property type="match status" value="1"/>
</dbReference>
<dbReference type="RefSeq" id="WP_180157265.1">
    <property type="nucleotide sequence ID" value="NZ_JACCEM010000009.1"/>
</dbReference>
<organism evidence="3 4">
    <name type="scientific">Parapusillimonas granuli</name>
    <dbReference type="NCBI Taxonomy" id="380911"/>
    <lineage>
        <taxon>Bacteria</taxon>
        <taxon>Pseudomonadati</taxon>
        <taxon>Pseudomonadota</taxon>
        <taxon>Betaproteobacteria</taxon>
        <taxon>Burkholderiales</taxon>
        <taxon>Alcaligenaceae</taxon>
        <taxon>Parapusillimonas</taxon>
    </lineage>
</organism>
<feature type="domain" description="YheO-like" evidence="1">
    <location>
        <begin position="6"/>
        <end position="122"/>
    </location>
</feature>
<dbReference type="AlphaFoldDB" id="A0A853G8C3"/>
<accession>A0A853G8C3</accession>
<evidence type="ECO:0000259" key="1">
    <source>
        <dbReference type="Pfam" id="PF08348"/>
    </source>
</evidence>
<dbReference type="Proteomes" id="UP000559809">
    <property type="component" value="Unassembled WGS sequence"/>
</dbReference>
<sequence length="241" mass="26262">MQKPWLQNQIALTGFLGKTLGPDYEIALYDLTEASAVVVAIANGHVTQRTLGAPLPALLKQRLDEFRRQAEDTPADEWIQMADMTSTGKLLRTSSRVLANEAGRRVGLLTISFDDSRYRDLSERILRLRHPDSFVDSHFVSRPPTDAPPAGLASAGAPPVARQGLAADLLARAKAELAGEPRRLNHRERMAWVRALDAQGFFGAKGAVGLLAEELNCSVATVYRYLSSLHAGGPRRPSGLE</sequence>
<dbReference type="PANTHER" id="PTHR35568">
    <property type="entry name" value="TRANSCRIPTIONAL REGULATOR DAUR"/>
    <property type="match status" value="1"/>
</dbReference>
<evidence type="ECO:0000313" key="3">
    <source>
        <dbReference type="EMBL" id="NYT50881.1"/>
    </source>
</evidence>
<dbReference type="InterPro" id="IPR039445">
    <property type="entry name" value="DauR-like_HTH"/>
</dbReference>
<evidence type="ECO:0000259" key="2">
    <source>
        <dbReference type="Pfam" id="PF13309"/>
    </source>
</evidence>